<evidence type="ECO:0000313" key="3">
    <source>
        <dbReference type="EMBL" id="MBO8448623.1"/>
    </source>
</evidence>
<evidence type="ECO:0000313" key="4">
    <source>
        <dbReference type="Proteomes" id="UP000810252"/>
    </source>
</evidence>
<dbReference type="InterPro" id="IPR034505">
    <property type="entry name" value="Coproporphyrinogen-III_oxidase"/>
</dbReference>
<dbReference type="GO" id="GO:0051539">
    <property type="term" value="F:4 iron, 4 sulfur cluster binding"/>
    <property type="evidence" value="ECO:0007669"/>
    <property type="project" value="InterPro"/>
</dbReference>
<gene>
    <name evidence="3" type="ORF">IAC29_05055</name>
</gene>
<reference evidence="3" key="2">
    <citation type="journal article" date="2021" name="PeerJ">
        <title>Extensive microbial diversity within the chicken gut microbiome revealed by metagenomics and culture.</title>
        <authorList>
            <person name="Gilroy R."/>
            <person name="Ravi A."/>
            <person name="Getino M."/>
            <person name="Pursley I."/>
            <person name="Horton D.L."/>
            <person name="Alikhan N.F."/>
            <person name="Baker D."/>
            <person name="Gharbi K."/>
            <person name="Hall N."/>
            <person name="Watson M."/>
            <person name="Adriaenssens E.M."/>
            <person name="Foster-Nyarko E."/>
            <person name="Jarju S."/>
            <person name="Secka A."/>
            <person name="Antonio M."/>
            <person name="Oren A."/>
            <person name="Chaudhuri R.R."/>
            <person name="La Ragione R."/>
            <person name="Hildebrand F."/>
            <person name="Pallen M.J."/>
        </authorList>
    </citation>
    <scope>NUCLEOTIDE SEQUENCE</scope>
    <source>
        <strain evidence="3">20514</strain>
    </source>
</reference>
<dbReference type="Pfam" id="PF04055">
    <property type="entry name" value="Radical_SAM"/>
    <property type="match status" value="1"/>
</dbReference>
<reference evidence="3" key="1">
    <citation type="submission" date="2020-10" db="EMBL/GenBank/DDBJ databases">
        <authorList>
            <person name="Gilroy R."/>
        </authorList>
    </citation>
    <scope>NUCLEOTIDE SEQUENCE</scope>
    <source>
        <strain evidence="3">20514</strain>
    </source>
</reference>
<dbReference type="GO" id="GO:0005737">
    <property type="term" value="C:cytoplasm"/>
    <property type="evidence" value="ECO:0007669"/>
    <property type="project" value="InterPro"/>
</dbReference>
<dbReference type="SUPFAM" id="SSF102114">
    <property type="entry name" value="Radical SAM enzymes"/>
    <property type="match status" value="1"/>
</dbReference>
<dbReference type="SFLD" id="SFLDS00029">
    <property type="entry name" value="Radical_SAM"/>
    <property type="match status" value="1"/>
</dbReference>
<proteinExistence type="inferred from homology"/>
<dbReference type="SMART" id="SM00729">
    <property type="entry name" value="Elp3"/>
    <property type="match status" value="1"/>
</dbReference>
<evidence type="ECO:0000259" key="2">
    <source>
        <dbReference type="PROSITE" id="PS51918"/>
    </source>
</evidence>
<protein>
    <submittedName>
        <fullName evidence="3">Coproporphyrinogen III oxidase family protein</fullName>
    </submittedName>
</protein>
<dbReference type="Proteomes" id="UP000810252">
    <property type="component" value="Unassembled WGS sequence"/>
</dbReference>
<dbReference type="PROSITE" id="PS51918">
    <property type="entry name" value="RADICAL_SAM"/>
    <property type="match status" value="1"/>
</dbReference>
<dbReference type="PANTHER" id="PTHR13932:SF5">
    <property type="entry name" value="RADICAL S-ADENOSYL METHIONINE DOMAIN-CONTAINING PROTEIN 1, MITOCHONDRIAL"/>
    <property type="match status" value="1"/>
</dbReference>
<organism evidence="3 4">
    <name type="scientific">Candidatus Cryptobacteroides merdigallinarum</name>
    <dbReference type="NCBI Taxonomy" id="2840770"/>
    <lineage>
        <taxon>Bacteria</taxon>
        <taxon>Pseudomonadati</taxon>
        <taxon>Bacteroidota</taxon>
        <taxon>Bacteroidia</taxon>
        <taxon>Bacteroidales</taxon>
        <taxon>Candidatus Cryptobacteroides</taxon>
    </lineage>
</organism>
<dbReference type="InterPro" id="IPR058240">
    <property type="entry name" value="rSAM_sf"/>
</dbReference>
<feature type="domain" description="Radical SAM core" evidence="2">
    <location>
        <begin position="1"/>
        <end position="240"/>
    </location>
</feature>
<dbReference type="AlphaFoldDB" id="A0A9D9HFU3"/>
<name>A0A9D9HFU3_9BACT</name>
<accession>A0A9D9HFU3</accession>
<dbReference type="CDD" id="cd01335">
    <property type="entry name" value="Radical_SAM"/>
    <property type="match status" value="1"/>
</dbReference>
<dbReference type="InterPro" id="IPR004559">
    <property type="entry name" value="HemW-like"/>
</dbReference>
<dbReference type="EMBL" id="JADIMQ010000073">
    <property type="protein sequence ID" value="MBO8448623.1"/>
    <property type="molecule type" value="Genomic_DNA"/>
</dbReference>
<comment type="caution">
    <text evidence="3">The sequence shown here is derived from an EMBL/GenBank/DDBJ whole genome shotgun (WGS) entry which is preliminary data.</text>
</comment>
<dbReference type="GO" id="GO:0004109">
    <property type="term" value="F:coproporphyrinogen oxidase activity"/>
    <property type="evidence" value="ECO:0007669"/>
    <property type="project" value="InterPro"/>
</dbReference>
<evidence type="ECO:0000256" key="1">
    <source>
        <dbReference type="ARBA" id="ARBA00006100"/>
    </source>
</evidence>
<comment type="similarity">
    <text evidence="1">Belongs to the anaerobic coproporphyrinogen-III oxidase family. HemW subfamily.</text>
</comment>
<dbReference type="SFLD" id="SFLDF00562">
    <property type="entry name" value="HemN-like__clustered_with_heat"/>
    <property type="match status" value="1"/>
</dbReference>
<dbReference type="InterPro" id="IPR006638">
    <property type="entry name" value="Elp3/MiaA/NifB-like_rSAM"/>
</dbReference>
<dbReference type="SFLD" id="SFLDG01065">
    <property type="entry name" value="anaerobic_coproporphyrinogen-I"/>
    <property type="match status" value="1"/>
</dbReference>
<dbReference type="GO" id="GO:0006779">
    <property type="term" value="P:porphyrin-containing compound biosynthetic process"/>
    <property type="evidence" value="ECO:0007669"/>
    <property type="project" value="InterPro"/>
</dbReference>
<sequence>MIYIHIPFCRSFCTYCGFYSELLCRKRQEDTVFSLFREALCNEAGVRSAGLQDGPDTLYIGGGTPSVLPPDVLASVAACLPAGGGKHGFREFTVEVNPEDIVSGGEGYAEALLAAGVNRISMGVQSFVDGILKWMNRRHSSVDAVRACGILRKAGVRNISIDLIFGIPGMDGSRWMATLDRISELPGGCPEHISAYQLSVEPGSALEKLISRGRCPEVSDEECFRQYETLCRVLGEAGYRHYEVSNFALPGYEAVHNSAYWSGQPYLGLGPGAHSFCIVDGRHTRSWTRPSLEDYLSAWRLPDAESGLSVMEKEVLTPEQVDMERIMLAMRTDTGLPEDELVRISSPGAAERQAASGNLVRLPDGNVRIPEDRFFVSDAIIASLV</sequence>
<dbReference type="PANTHER" id="PTHR13932">
    <property type="entry name" value="COPROPORPHYRINIGEN III OXIDASE"/>
    <property type="match status" value="1"/>
</dbReference>
<dbReference type="InterPro" id="IPR007197">
    <property type="entry name" value="rSAM"/>
</dbReference>
<dbReference type="Gene3D" id="3.30.750.200">
    <property type="match status" value="1"/>
</dbReference>